<proteinExistence type="inferred from homology"/>
<dbReference type="SUPFAM" id="SSF56349">
    <property type="entry name" value="DNA breaking-rejoining enzymes"/>
    <property type="match status" value="1"/>
</dbReference>
<comment type="function">
    <text evidence="1">Site-specific tyrosine recombinase, which acts by catalyzing the cutting and rejoining of the recombining DNA molecules.</text>
</comment>
<dbReference type="InterPro" id="IPR044068">
    <property type="entry name" value="CB"/>
</dbReference>
<dbReference type="AlphaFoldDB" id="A0A6B4JI07"/>
<sequence>MASYKQLAKGNWKVTVSLGYGNDGKRQRVIKQGFKTKKDAEIFVTETLNQRNRGYISPSASNMLFKDFITKWYTEYKQFNIGINTRVGYQSRIKTHIIPMLGNYKLNEITTPIIQDFYNIMISEKKLKPATVKKSMDILISCFKYAKKNKLIYELPTEIEKQKIEKPKIKVWNKDHVQLFLNKIKGTYLYTPIFIDVLTGLRLSELCGLRWCDVDLDNGYLTVNHQLIYDAITRTLLLGGLKTESSHRKISIPTILINYLKELKEYRKAEKNDYLVLDRNDFKYTPKSLSMNFTKKIAKYKEQLPQITFHGLRHTHATILISNGENIKVVSERLGHTDIRMTLNTYTHVMEDMKNNTASLLDDIFKKDE</sequence>
<dbReference type="PANTHER" id="PTHR30349">
    <property type="entry name" value="PHAGE INTEGRASE-RELATED"/>
    <property type="match status" value="1"/>
</dbReference>
<gene>
    <name evidence="6" type="ORF">FDG31_15710</name>
</gene>
<dbReference type="InterPro" id="IPR011010">
    <property type="entry name" value="DNA_brk_join_enz"/>
</dbReference>
<dbReference type="GO" id="GO:0015074">
    <property type="term" value="P:DNA integration"/>
    <property type="evidence" value="ECO:0007669"/>
    <property type="project" value="UniProtKB-KW"/>
</dbReference>
<evidence type="ECO:0000313" key="7">
    <source>
        <dbReference type="Proteomes" id="UP000486903"/>
    </source>
</evidence>
<dbReference type="GO" id="GO:0006310">
    <property type="term" value="P:DNA recombination"/>
    <property type="evidence" value="ECO:0007669"/>
    <property type="project" value="UniProtKB-KW"/>
</dbReference>
<keyword evidence="4" id="KW-0238">DNA-binding</keyword>
<dbReference type="EMBL" id="SXFB01000017">
    <property type="protein sequence ID" value="NFV27579.1"/>
    <property type="molecule type" value="Genomic_DNA"/>
</dbReference>
<dbReference type="InterPro" id="IPR004107">
    <property type="entry name" value="Integrase_SAM-like_N"/>
</dbReference>
<dbReference type="PANTHER" id="PTHR30349:SF64">
    <property type="entry name" value="PROPHAGE INTEGRASE INTD-RELATED"/>
    <property type="match status" value="1"/>
</dbReference>
<dbReference type="PROSITE" id="PS51898">
    <property type="entry name" value="TYR_RECOMBINASE"/>
    <property type="match status" value="1"/>
</dbReference>
<comment type="caution">
    <text evidence="6">The sequence shown here is derived from an EMBL/GenBank/DDBJ whole genome shotgun (WGS) entry which is preliminary data.</text>
</comment>
<dbReference type="RefSeq" id="WP_003372201.1">
    <property type="nucleotide sequence ID" value="NZ_JACBBA010000001.1"/>
</dbReference>
<keyword evidence="5" id="KW-0233">DNA recombination</keyword>
<dbReference type="Pfam" id="PF14657">
    <property type="entry name" value="Arm-DNA-bind_4"/>
    <property type="match status" value="1"/>
</dbReference>
<dbReference type="InterPro" id="IPR002104">
    <property type="entry name" value="Integrase_catalytic"/>
</dbReference>
<accession>A0A6B4JI07</accession>
<dbReference type="PROSITE" id="PS51900">
    <property type="entry name" value="CB"/>
    <property type="match status" value="1"/>
</dbReference>
<dbReference type="Pfam" id="PF14659">
    <property type="entry name" value="Phage_int_SAM_3"/>
    <property type="match status" value="1"/>
</dbReference>
<dbReference type="InterPro" id="IPR028259">
    <property type="entry name" value="AP2-like_int_N"/>
</dbReference>
<dbReference type="Gene3D" id="1.10.443.10">
    <property type="entry name" value="Intergrase catalytic core"/>
    <property type="match status" value="1"/>
</dbReference>
<comment type="similarity">
    <text evidence="2">Belongs to the 'phage' integrase family.</text>
</comment>
<name>A0A6B4JI07_CLOBO</name>
<organism evidence="6 7">
    <name type="scientific">Clostridium botulinum</name>
    <dbReference type="NCBI Taxonomy" id="1491"/>
    <lineage>
        <taxon>Bacteria</taxon>
        <taxon>Bacillati</taxon>
        <taxon>Bacillota</taxon>
        <taxon>Clostridia</taxon>
        <taxon>Eubacteriales</taxon>
        <taxon>Clostridiaceae</taxon>
        <taxon>Clostridium</taxon>
    </lineage>
</organism>
<evidence type="ECO:0000256" key="3">
    <source>
        <dbReference type="ARBA" id="ARBA00022908"/>
    </source>
</evidence>
<dbReference type="Proteomes" id="UP000486903">
    <property type="component" value="Unassembled WGS sequence"/>
</dbReference>
<evidence type="ECO:0000256" key="4">
    <source>
        <dbReference type="ARBA" id="ARBA00023125"/>
    </source>
</evidence>
<evidence type="ECO:0000313" key="6">
    <source>
        <dbReference type="EMBL" id="NFV27579.1"/>
    </source>
</evidence>
<dbReference type="GO" id="GO:0003677">
    <property type="term" value="F:DNA binding"/>
    <property type="evidence" value="ECO:0007669"/>
    <property type="project" value="UniProtKB-UniRule"/>
</dbReference>
<reference evidence="6 7" key="1">
    <citation type="submission" date="2019-04" db="EMBL/GenBank/DDBJ databases">
        <title>Genome sequencing of Clostridium botulinum Groups I-IV and Clostridium butyricum.</title>
        <authorList>
            <person name="Brunt J."/>
            <person name="Van Vliet A.H.M."/>
            <person name="Stringer S.C."/>
            <person name="Carter A.T."/>
            <person name="Peck M.W."/>
        </authorList>
    </citation>
    <scope>NUCLEOTIDE SEQUENCE [LARGE SCALE GENOMIC DNA]</scope>
    <source>
        <strain evidence="6 7">BL81</strain>
    </source>
</reference>
<evidence type="ECO:0000256" key="2">
    <source>
        <dbReference type="ARBA" id="ARBA00008857"/>
    </source>
</evidence>
<evidence type="ECO:0000256" key="1">
    <source>
        <dbReference type="ARBA" id="ARBA00003283"/>
    </source>
</evidence>
<dbReference type="InterPro" id="IPR010998">
    <property type="entry name" value="Integrase_recombinase_N"/>
</dbReference>
<protein>
    <submittedName>
        <fullName evidence="6">Site-specific integrase</fullName>
    </submittedName>
</protein>
<dbReference type="CDD" id="cd01189">
    <property type="entry name" value="INT_ICEBs1_C_like"/>
    <property type="match status" value="1"/>
</dbReference>
<dbReference type="Pfam" id="PF00589">
    <property type="entry name" value="Phage_integrase"/>
    <property type="match status" value="1"/>
</dbReference>
<keyword evidence="3" id="KW-0229">DNA integration</keyword>
<dbReference type="InterPro" id="IPR050090">
    <property type="entry name" value="Tyrosine_recombinase_XerCD"/>
</dbReference>
<dbReference type="InterPro" id="IPR013762">
    <property type="entry name" value="Integrase-like_cat_sf"/>
</dbReference>
<evidence type="ECO:0000256" key="5">
    <source>
        <dbReference type="ARBA" id="ARBA00023172"/>
    </source>
</evidence>
<dbReference type="Gene3D" id="1.10.150.130">
    <property type="match status" value="1"/>
</dbReference>